<dbReference type="RefSeq" id="WP_339093100.1">
    <property type="nucleotide sequence ID" value="NZ_LR743508.1"/>
</dbReference>
<dbReference type="EMBL" id="LR743508">
    <property type="protein sequence ID" value="CAA2109155.1"/>
    <property type="molecule type" value="Genomic_DNA"/>
</dbReference>
<organism evidence="2">
    <name type="scientific">Variovorax paradoxus</name>
    <dbReference type="NCBI Taxonomy" id="34073"/>
    <lineage>
        <taxon>Bacteria</taxon>
        <taxon>Pseudomonadati</taxon>
        <taxon>Pseudomonadota</taxon>
        <taxon>Betaproteobacteria</taxon>
        <taxon>Burkholderiales</taxon>
        <taxon>Comamonadaceae</taxon>
        <taxon>Variovorax</taxon>
    </lineage>
</organism>
<evidence type="ECO:0000256" key="1">
    <source>
        <dbReference type="SAM" id="MobiDB-lite"/>
    </source>
</evidence>
<accession>A0A679J8W4</accession>
<feature type="region of interest" description="Disordered" evidence="1">
    <location>
        <begin position="118"/>
        <end position="146"/>
    </location>
</feature>
<sequence>MKKTMPDGEPATRRASSAASVGIGDRQASSDAATGPETCSLEATMKRRDELLEEALGCLRTAVRDIADALESVLGGMVTRQRAPASLDEHHASLQARSPTVAGSLNEITLQLRQLELDVRAAPRGRRSQPRGTPPAKRTGGPASGR</sequence>
<protein>
    <submittedName>
        <fullName evidence="2">Uncharacterized protein</fullName>
    </submittedName>
</protein>
<name>A0A679J8W4_VARPD</name>
<feature type="region of interest" description="Disordered" evidence="1">
    <location>
        <begin position="1"/>
        <end position="41"/>
    </location>
</feature>
<feature type="compositionally biased region" description="Basic and acidic residues" evidence="1">
    <location>
        <begin position="1"/>
        <end position="12"/>
    </location>
</feature>
<evidence type="ECO:0000313" key="2">
    <source>
        <dbReference type="EMBL" id="CAA2109155.1"/>
    </source>
</evidence>
<dbReference type="AlphaFoldDB" id="A0A679J8W4"/>
<proteinExistence type="predicted"/>
<reference evidence="2" key="1">
    <citation type="submission" date="2019-12" db="EMBL/GenBank/DDBJ databases">
        <authorList>
            <person name="Cremers G."/>
        </authorList>
    </citation>
    <scope>NUCLEOTIDE SEQUENCE</scope>
    <source>
        <strain evidence="2">Vvax</strain>
    </source>
</reference>
<gene>
    <name evidence="2" type="ORF">VVAX_05426</name>
</gene>